<evidence type="ECO:0000256" key="1">
    <source>
        <dbReference type="SAM" id="SignalP"/>
    </source>
</evidence>
<name>A0A511J3I7_9ENTE</name>
<dbReference type="EMBL" id="BJWF01000027">
    <property type="protein sequence ID" value="GEL92562.1"/>
    <property type="molecule type" value="Genomic_DNA"/>
</dbReference>
<proteinExistence type="predicted"/>
<protein>
    <submittedName>
        <fullName evidence="2">Uncharacterized protein</fullName>
    </submittedName>
</protein>
<sequence length="161" mass="17471">MLNKKMLLATFMATATLGQALISTTGVFADVNTSNESAIELTSMENTTIPYTNLSSDRFGETITSLSIENNILTGTKTNDHSSEIGYKVGYTVYSSDSAVFDIDSATKVGYLVVNPDDLTQMTGDDISSYPKAQYYYIVDDSSFDHIPMAQINGDDLLGNN</sequence>
<feature type="signal peptide" evidence="1">
    <location>
        <begin position="1"/>
        <end position="20"/>
    </location>
</feature>
<comment type="caution">
    <text evidence="2">The sequence shown here is derived from an EMBL/GenBank/DDBJ whole genome shotgun (WGS) entry which is preliminary data.</text>
</comment>
<dbReference type="RefSeq" id="WP_010751716.1">
    <property type="nucleotide sequence ID" value="NZ_BJWF01000027.1"/>
</dbReference>
<dbReference type="Proteomes" id="UP000321830">
    <property type="component" value="Unassembled WGS sequence"/>
</dbReference>
<dbReference type="AlphaFoldDB" id="A0A511J3I7"/>
<evidence type="ECO:0000313" key="2">
    <source>
        <dbReference type="EMBL" id="GEL92562.1"/>
    </source>
</evidence>
<organism evidence="2 3">
    <name type="scientific">Enterococcus villorum</name>
    <dbReference type="NCBI Taxonomy" id="112904"/>
    <lineage>
        <taxon>Bacteria</taxon>
        <taxon>Bacillati</taxon>
        <taxon>Bacillota</taxon>
        <taxon>Bacilli</taxon>
        <taxon>Lactobacillales</taxon>
        <taxon>Enterococcaceae</taxon>
        <taxon>Enterococcus</taxon>
    </lineage>
</organism>
<reference evidence="2 3" key="1">
    <citation type="submission" date="2019-07" db="EMBL/GenBank/DDBJ databases">
        <title>Whole genome shotgun sequence of Enterococcus villorum NBRC 100699.</title>
        <authorList>
            <person name="Hosoyama A."/>
            <person name="Uohara A."/>
            <person name="Ohji S."/>
            <person name="Ichikawa N."/>
        </authorList>
    </citation>
    <scope>NUCLEOTIDE SEQUENCE [LARGE SCALE GENOMIC DNA]</scope>
    <source>
        <strain evidence="2 3">NBRC 100699</strain>
    </source>
</reference>
<feature type="chain" id="PRO_5038511178" evidence="1">
    <location>
        <begin position="21"/>
        <end position="161"/>
    </location>
</feature>
<gene>
    <name evidence="2" type="ORF">EVI01_18990</name>
</gene>
<evidence type="ECO:0000313" key="3">
    <source>
        <dbReference type="Proteomes" id="UP000321830"/>
    </source>
</evidence>
<accession>A0A511J3I7</accession>
<keyword evidence="1" id="KW-0732">Signal</keyword>